<dbReference type="EMBL" id="ML994644">
    <property type="protein sequence ID" value="KAF2183033.1"/>
    <property type="molecule type" value="Genomic_DNA"/>
</dbReference>
<reference evidence="3" key="1">
    <citation type="journal article" date="2020" name="Stud. Mycol.">
        <title>101 Dothideomycetes genomes: a test case for predicting lifestyles and emergence of pathogens.</title>
        <authorList>
            <person name="Haridas S."/>
            <person name="Albert R."/>
            <person name="Binder M."/>
            <person name="Bloem J."/>
            <person name="Labutti K."/>
            <person name="Salamov A."/>
            <person name="Andreopoulos B."/>
            <person name="Baker S."/>
            <person name="Barry K."/>
            <person name="Bills G."/>
            <person name="Bluhm B."/>
            <person name="Cannon C."/>
            <person name="Castanera R."/>
            <person name="Culley D."/>
            <person name="Daum C."/>
            <person name="Ezra D."/>
            <person name="Gonzalez J."/>
            <person name="Henrissat B."/>
            <person name="Kuo A."/>
            <person name="Liang C."/>
            <person name="Lipzen A."/>
            <person name="Lutzoni F."/>
            <person name="Magnuson J."/>
            <person name="Mondo S."/>
            <person name="Nolan M."/>
            <person name="Ohm R."/>
            <person name="Pangilinan J."/>
            <person name="Park H.-J."/>
            <person name="Ramirez L."/>
            <person name="Alfaro M."/>
            <person name="Sun H."/>
            <person name="Tritt A."/>
            <person name="Yoshinaga Y."/>
            <person name="Zwiers L.-H."/>
            <person name="Turgeon B."/>
            <person name="Goodwin S."/>
            <person name="Spatafora J."/>
            <person name="Crous P."/>
            <person name="Grigoriev I."/>
        </authorList>
    </citation>
    <scope>NUCLEOTIDE SEQUENCE</scope>
    <source>
        <strain evidence="3">CBS 207.26</strain>
    </source>
</reference>
<dbReference type="Pfam" id="PF01454">
    <property type="entry name" value="MAGE"/>
    <property type="match status" value="1"/>
</dbReference>
<dbReference type="GO" id="GO:0006281">
    <property type="term" value="P:DNA repair"/>
    <property type="evidence" value="ECO:0007669"/>
    <property type="project" value="TreeGrafter"/>
</dbReference>
<evidence type="ECO:0000256" key="1">
    <source>
        <dbReference type="SAM" id="MobiDB-lite"/>
    </source>
</evidence>
<dbReference type="InterPro" id="IPR002190">
    <property type="entry name" value="MHD_dom"/>
</dbReference>
<dbReference type="Proteomes" id="UP000800200">
    <property type="component" value="Unassembled WGS sequence"/>
</dbReference>
<dbReference type="OrthoDB" id="205198at2759"/>
<gene>
    <name evidence="3" type="ORF">K469DRAFT_710986</name>
</gene>
<dbReference type="GO" id="GO:0005634">
    <property type="term" value="C:nucleus"/>
    <property type="evidence" value="ECO:0007669"/>
    <property type="project" value="TreeGrafter"/>
</dbReference>
<dbReference type="AlphaFoldDB" id="A0A6A6DVH4"/>
<accession>A0A6A6DVH4</accession>
<feature type="region of interest" description="Disordered" evidence="1">
    <location>
        <begin position="281"/>
        <end position="324"/>
    </location>
</feature>
<feature type="domain" description="MAGE" evidence="2">
    <location>
        <begin position="51"/>
        <end position="111"/>
    </location>
</feature>
<dbReference type="PROSITE" id="PS50838">
    <property type="entry name" value="MAGE"/>
    <property type="match status" value="1"/>
</dbReference>
<feature type="compositionally biased region" description="Basic and acidic residues" evidence="1">
    <location>
        <begin position="314"/>
        <end position="324"/>
    </location>
</feature>
<dbReference type="InterPro" id="IPR041899">
    <property type="entry name" value="MAGE_WH2"/>
</dbReference>
<evidence type="ECO:0000259" key="2">
    <source>
        <dbReference type="PROSITE" id="PS50838"/>
    </source>
</evidence>
<name>A0A6A6DVH4_9PEZI</name>
<feature type="compositionally biased region" description="Acidic residues" evidence="1">
    <location>
        <begin position="34"/>
        <end position="44"/>
    </location>
</feature>
<dbReference type="Gene3D" id="1.10.10.1200">
    <property type="entry name" value="MAGE homology domain, winged helix WH1 motif"/>
    <property type="match status" value="1"/>
</dbReference>
<feature type="region of interest" description="Disordered" evidence="1">
    <location>
        <begin position="1"/>
        <end position="52"/>
    </location>
</feature>
<proteinExistence type="predicted"/>
<evidence type="ECO:0000313" key="3">
    <source>
        <dbReference type="EMBL" id="KAF2183033.1"/>
    </source>
</evidence>
<sequence>MPPISRKRRAPANEESETTISFTQQRNQQRASPDDEDDSVEEEQGNGSGSLNQLSKGLVRYALACEYSRMPIKRQDINQKVLGSHSRAFKHVFAAANAQLVETFGMEMVELPNREKVTVRQKRAAAASESQAKTSNQWVLTNALPPKYRVPEIIAPPRIPTLEVESAYVGLYTLIVALISLSGGSLPENKLERYLKRMNADQSTPVDRTDKLLARMIKEGYIVKIKDSSAGEEIVDYMVGPRGKVEVGDDAIMGFVKTVYGDGAMEDLEQRVERSLGIAERRVPSQTQRAVNGNGEAGPSTQTRRPGRPRRRSRSEQERGEESE</sequence>
<organism evidence="3 4">
    <name type="scientific">Zopfia rhizophila CBS 207.26</name>
    <dbReference type="NCBI Taxonomy" id="1314779"/>
    <lineage>
        <taxon>Eukaryota</taxon>
        <taxon>Fungi</taxon>
        <taxon>Dikarya</taxon>
        <taxon>Ascomycota</taxon>
        <taxon>Pezizomycotina</taxon>
        <taxon>Dothideomycetes</taxon>
        <taxon>Dothideomycetes incertae sedis</taxon>
        <taxon>Zopfiaceae</taxon>
        <taxon>Zopfia</taxon>
    </lineage>
</organism>
<dbReference type="InterPro" id="IPR037445">
    <property type="entry name" value="MAGE"/>
</dbReference>
<dbReference type="SMART" id="SM01373">
    <property type="entry name" value="MAGE"/>
    <property type="match status" value="1"/>
</dbReference>
<feature type="compositionally biased region" description="Polar residues" evidence="1">
    <location>
        <begin position="18"/>
        <end position="31"/>
    </location>
</feature>
<evidence type="ECO:0000313" key="4">
    <source>
        <dbReference type="Proteomes" id="UP000800200"/>
    </source>
</evidence>
<feature type="compositionally biased region" description="Basic residues" evidence="1">
    <location>
        <begin position="1"/>
        <end position="10"/>
    </location>
</feature>
<dbReference type="InterPro" id="IPR041898">
    <property type="entry name" value="MAGE_WH1"/>
</dbReference>
<keyword evidence="4" id="KW-1185">Reference proteome</keyword>
<dbReference type="Gene3D" id="1.10.10.1210">
    <property type="entry name" value="MAGE homology domain, winged helix WH2 motif"/>
    <property type="match status" value="1"/>
</dbReference>
<dbReference type="PANTHER" id="PTHR11736:SF14">
    <property type="entry name" value="NSE3 HOMOLOG, SMC5-SMC6 COMPLEX COMPONENT"/>
    <property type="match status" value="1"/>
</dbReference>
<dbReference type="PANTHER" id="PTHR11736">
    <property type="entry name" value="MELANOMA-ASSOCIATED ANTIGEN MAGE ANTIGEN"/>
    <property type="match status" value="1"/>
</dbReference>
<protein>
    <submittedName>
        <fullName evidence="3">MAGE-domain-containing protein</fullName>
    </submittedName>
</protein>